<dbReference type="InterPro" id="IPR002818">
    <property type="entry name" value="DJ-1/PfpI"/>
</dbReference>
<dbReference type="SMART" id="SM00342">
    <property type="entry name" value="HTH_ARAC"/>
    <property type="match status" value="1"/>
</dbReference>
<dbReference type="Gene3D" id="3.40.50.880">
    <property type="match status" value="1"/>
</dbReference>
<dbReference type="Pfam" id="PF12833">
    <property type="entry name" value="HTH_18"/>
    <property type="match status" value="1"/>
</dbReference>
<feature type="domain" description="HTH araC/xylS-type" evidence="3">
    <location>
        <begin position="234"/>
        <end position="332"/>
    </location>
</feature>
<evidence type="ECO:0000256" key="1">
    <source>
        <dbReference type="ARBA" id="ARBA00023015"/>
    </source>
</evidence>
<dbReference type="PROSITE" id="PS01124">
    <property type="entry name" value="HTH_ARAC_FAMILY_2"/>
    <property type="match status" value="1"/>
</dbReference>
<name>A0A967B9G7_9RHOB</name>
<dbReference type="InterPro" id="IPR052158">
    <property type="entry name" value="INH-QAR"/>
</dbReference>
<reference evidence="4" key="1">
    <citation type="submission" date="2020-03" db="EMBL/GenBank/DDBJ databases">
        <title>Roseovarius gahaiensis sp. nov., isolated from Gahai Saline Lake, China.</title>
        <authorList>
            <person name="Sun X."/>
        </authorList>
    </citation>
    <scope>NUCLEOTIDE SEQUENCE</scope>
    <source>
        <strain evidence="4">GH877</strain>
    </source>
</reference>
<dbReference type="PANTHER" id="PTHR43130">
    <property type="entry name" value="ARAC-FAMILY TRANSCRIPTIONAL REGULATOR"/>
    <property type="match status" value="1"/>
</dbReference>
<dbReference type="Proteomes" id="UP000639775">
    <property type="component" value="Unassembled WGS sequence"/>
</dbReference>
<dbReference type="GO" id="GO:0003700">
    <property type="term" value="F:DNA-binding transcription factor activity"/>
    <property type="evidence" value="ECO:0007669"/>
    <property type="project" value="InterPro"/>
</dbReference>
<evidence type="ECO:0000313" key="5">
    <source>
        <dbReference type="Proteomes" id="UP000639775"/>
    </source>
</evidence>
<dbReference type="AlphaFoldDB" id="A0A967B9G7"/>
<organism evidence="4 5">
    <name type="scientific">Roseovarius gahaiensis</name>
    <dbReference type="NCBI Taxonomy" id="2716691"/>
    <lineage>
        <taxon>Bacteria</taxon>
        <taxon>Pseudomonadati</taxon>
        <taxon>Pseudomonadota</taxon>
        <taxon>Alphaproteobacteria</taxon>
        <taxon>Rhodobacterales</taxon>
        <taxon>Roseobacteraceae</taxon>
        <taxon>Roseovarius</taxon>
    </lineage>
</organism>
<dbReference type="InterPro" id="IPR029062">
    <property type="entry name" value="Class_I_gatase-like"/>
</dbReference>
<dbReference type="EMBL" id="JAAORB010000005">
    <property type="protein sequence ID" value="NHQ73800.1"/>
    <property type="molecule type" value="Genomic_DNA"/>
</dbReference>
<accession>A0A967B9G7</accession>
<keyword evidence="1" id="KW-0805">Transcription regulation</keyword>
<keyword evidence="2" id="KW-0804">Transcription</keyword>
<dbReference type="InterPro" id="IPR009057">
    <property type="entry name" value="Homeodomain-like_sf"/>
</dbReference>
<evidence type="ECO:0000256" key="2">
    <source>
        <dbReference type="ARBA" id="ARBA00023163"/>
    </source>
</evidence>
<dbReference type="SUPFAM" id="SSF52317">
    <property type="entry name" value="Class I glutamine amidotransferase-like"/>
    <property type="match status" value="1"/>
</dbReference>
<dbReference type="GO" id="GO:0043565">
    <property type="term" value="F:sequence-specific DNA binding"/>
    <property type="evidence" value="ECO:0007669"/>
    <property type="project" value="InterPro"/>
</dbReference>
<dbReference type="PANTHER" id="PTHR43130:SF3">
    <property type="entry name" value="HTH-TYPE TRANSCRIPTIONAL REGULATOR RV1931C"/>
    <property type="match status" value="1"/>
</dbReference>
<keyword evidence="5" id="KW-1185">Reference proteome</keyword>
<dbReference type="SUPFAM" id="SSF46689">
    <property type="entry name" value="Homeodomain-like"/>
    <property type="match status" value="2"/>
</dbReference>
<sequence length="340" mass="37045">MTARSFVPRGAASFTVAYDGPPRDVYFLLLPKLTLLAFTSAVEPLRVANQVAGRELYRWYVMTEDGGPVTCSSGVHITPDSGLVDVPRDALAFVCAGIEPTTTASRRAVQWVRRQRAFGCRVGGICTGAFALAQAGLLQGRRFTLHWENQPAFAEKFLDLEPTGALYEIDGPLVTCGGGSAATDMMLDLIERDHGGDLATIVADMCLHVRSNFQDRKQKSAFSFALSSRNAHLIAAMHAMNDSLEAPQPIEDIAEQVGISRRQLERLFTAHVGSTPAQFYIELRISRAHALLNETDLSVAQIAAATGFNSASQMATRFRKRFGMSPRSYRKKWSASDGAG</sequence>
<protein>
    <submittedName>
        <fullName evidence="4">GlxA family transcriptional regulator</fullName>
    </submittedName>
</protein>
<dbReference type="Pfam" id="PF01965">
    <property type="entry name" value="DJ-1_PfpI"/>
    <property type="match status" value="1"/>
</dbReference>
<dbReference type="InterPro" id="IPR018060">
    <property type="entry name" value="HTH_AraC"/>
</dbReference>
<proteinExistence type="predicted"/>
<dbReference type="Gene3D" id="1.10.10.60">
    <property type="entry name" value="Homeodomain-like"/>
    <property type="match status" value="1"/>
</dbReference>
<evidence type="ECO:0000259" key="3">
    <source>
        <dbReference type="PROSITE" id="PS01124"/>
    </source>
</evidence>
<evidence type="ECO:0000313" key="4">
    <source>
        <dbReference type="EMBL" id="NHQ73800.1"/>
    </source>
</evidence>
<dbReference type="CDD" id="cd03136">
    <property type="entry name" value="GATase1_AraC_ArgR_like"/>
    <property type="match status" value="1"/>
</dbReference>
<dbReference type="RefSeq" id="WP_167193990.1">
    <property type="nucleotide sequence ID" value="NZ_JAAORB010000005.1"/>
</dbReference>
<gene>
    <name evidence="4" type="ORF">HAT86_04870</name>
</gene>
<comment type="caution">
    <text evidence="4">The sequence shown here is derived from an EMBL/GenBank/DDBJ whole genome shotgun (WGS) entry which is preliminary data.</text>
</comment>